<keyword evidence="1" id="KW-0833">Ubl conjugation pathway</keyword>
<keyword evidence="3" id="KW-0175">Coiled coil</keyword>
<dbReference type="GO" id="GO:0016567">
    <property type="term" value="P:protein ubiquitination"/>
    <property type="evidence" value="ECO:0007669"/>
    <property type="project" value="UniProtKB-UniPathway"/>
</dbReference>
<comment type="caution">
    <text evidence="6">The sequence shown here is derived from an EMBL/GenBank/DDBJ whole genome shotgun (WGS) entry which is preliminary data.</text>
</comment>
<dbReference type="PROSITE" id="PS51649">
    <property type="entry name" value="NPH3"/>
    <property type="match status" value="1"/>
</dbReference>
<feature type="compositionally biased region" description="Basic residues" evidence="4">
    <location>
        <begin position="408"/>
        <end position="417"/>
    </location>
</feature>
<organism evidence="6 7">
    <name type="scientific">Actinidia rufa</name>
    <dbReference type="NCBI Taxonomy" id="165716"/>
    <lineage>
        <taxon>Eukaryota</taxon>
        <taxon>Viridiplantae</taxon>
        <taxon>Streptophyta</taxon>
        <taxon>Embryophyta</taxon>
        <taxon>Tracheophyta</taxon>
        <taxon>Spermatophyta</taxon>
        <taxon>Magnoliopsida</taxon>
        <taxon>eudicotyledons</taxon>
        <taxon>Gunneridae</taxon>
        <taxon>Pentapetalae</taxon>
        <taxon>asterids</taxon>
        <taxon>Ericales</taxon>
        <taxon>Actinidiaceae</taxon>
        <taxon>Actinidia</taxon>
    </lineage>
</organism>
<dbReference type="InterPro" id="IPR043454">
    <property type="entry name" value="NPH3/RPT2-like"/>
</dbReference>
<dbReference type="UniPathway" id="UPA00143"/>
<reference evidence="6 7" key="1">
    <citation type="submission" date="2019-07" db="EMBL/GenBank/DDBJ databases">
        <title>De Novo Assembly of kiwifruit Actinidia rufa.</title>
        <authorList>
            <person name="Sugita-Konishi S."/>
            <person name="Sato K."/>
            <person name="Mori E."/>
            <person name="Abe Y."/>
            <person name="Kisaki G."/>
            <person name="Hamano K."/>
            <person name="Suezawa K."/>
            <person name="Otani M."/>
            <person name="Fukuda T."/>
            <person name="Manabe T."/>
            <person name="Gomi K."/>
            <person name="Tabuchi M."/>
            <person name="Akimitsu K."/>
            <person name="Kataoka I."/>
        </authorList>
    </citation>
    <scope>NUCLEOTIDE SEQUENCE [LARGE SCALE GENOMIC DNA]</scope>
    <source>
        <strain evidence="7">cv. Fuchu</strain>
    </source>
</reference>
<sequence length="417" mass="46605">MKKLDSPETDKPPQLEAECWFDDVCILDMDYFVKTLSGIRDKGIRPDLIGSIITQYASMWLPELSVDDVQKPQPTNFQNSPESTATASWTKKRFFVETLVGILPPEKDSIPCNFLLRLLRVANLVGAEPAYKAELEKRISWQLDQATLKEVMIPSFSHTCGTLLDVELVIRLVERFVNLDESFRGGAALVKVAKLVDGYLAEVAVDSNLRLPEFVALAGAMPGHARSTDDGLYRAIDTYLKAHPGVSKQERKSLCKLMDSRKLSPEASLHAAQNERLPVRSVIQVLFSEQTKMNRYYLDWSGSFSGSRSPSRQGLQEPTARCQSKREASAQQVEIKRLRNDVTRLQSQCVAMQAQIERLLEKKSKGFFRWRKLGLGGGGVAVDVEEGQGGFWRQTPVGGKGKLVQGRAPKKFSHSMS</sequence>
<evidence type="ECO:0000259" key="5">
    <source>
        <dbReference type="PROSITE" id="PS51649"/>
    </source>
</evidence>
<protein>
    <submittedName>
        <fullName evidence="6">Phototropic-responsive NPH3 family protein</fullName>
    </submittedName>
</protein>
<dbReference type="Proteomes" id="UP000585474">
    <property type="component" value="Unassembled WGS sequence"/>
</dbReference>
<accession>A0A7J0G042</accession>
<dbReference type="Pfam" id="PF03000">
    <property type="entry name" value="NPH3"/>
    <property type="match status" value="1"/>
</dbReference>
<evidence type="ECO:0000256" key="3">
    <source>
        <dbReference type="SAM" id="Coils"/>
    </source>
</evidence>
<feature type="coiled-coil region" evidence="3">
    <location>
        <begin position="328"/>
        <end position="362"/>
    </location>
</feature>
<feature type="region of interest" description="Disordered" evidence="4">
    <location>
        <begin position="304"/>
        <end position="328"/>
    </location>
</feature>
<feature type="domain" description="NPH3" evidence="5">
    <location>
        <begin position="18"/>
        <end position="292"/>
    </location>
</feature>
<dbReference type="EMBL" id="BJWL01000016">
    <property type="protein sequence ID" value="GFZ04107.1"/>
    <property type="molecule type" value="Genomic_DNA"/>
</dbReference>
<evidence type="ECO:0000313" key="7">
    <source>
        <dbReference type="Proteomes" id="UP000585474"/>
    </source>
</evidence>
<evidence type="ECO:0000313" key="6">
    <source>
        <dbReference type="EMBL" id="GFZ04107.1"/>
    </source>
</evidence>
<feature type="region of interest" description="Disordered" evidence="4">
    <location>
        <begin position="396"/>
        <end position="417"/>
    </location>
</feature>
<gene>
    <name evidence="6" type="ORF">Acr_16g0007310</name>
</gene>
<comment type="similarity">
    <text evidence="2">Belongs to the NPH3 family.</text>
</comment>
<evidence type="ECO:0000256" key="2">
    <source>
        <dbReference type="PROSITE-ProRule" id="PRU00982"/>
    </source>
</evidence>
<dbReference type="InterPro" id="IPR027356">
    <property type="entry name" value="NPH3_dom"/>
</dbReference>
<name>A0A7J0G042_9ERIC</name>
<proteinExistence type="inferred from homology"/>
<keyword evidence="7" id="KW-1185">Reference proteome</keyword>
<evidence type="ECO:0000256" key="1">
    <source>
        <dbReference type="ARBA" id="ARBA00022786"/>
    </source>
</evidence>
<evidence type="ECO:0000256" key="4">
    <source>
        <dbReference type="SAM" id="MobiDB-lite"/>
    </source>
</evidence>
<dbReference type="OrthoDB" id="680561at2759"/>
<dbReference type="AlphaFoldDB" id="A0A7J0G042"/>
<dbReference type="PANTHER" id="PTHR32370">
    <property type="entry name" value="OS12G0117600 PROTEIN"/>
    <property type="match status" value="1"/>
</dbReference>